<dbReference type="Proteomes" id="UP000198339">
    <property type="component" value="Unassembled WGS sequence"/>
</dbReference>
<dbReference type="InterPro" id="IPR000644">
    <property type="entry name" value="CBS_dom"/>
</dbReference>
<reference evidence="6 7" key="1">
    <citation type="submission" date="2017-06" db="EMBL/GenBank/DDBJ databases">
        <authorList>
            <person name="Kim H.J."/>
            <person name="Triplett B.A."/>
        </authorList>
    </citation>
    <scope>NUCLEOTIDE SEQUENCE [LARGE SCALE GENOMIC DNA]</scope>
    <source>
        <strain evidence="6 7">DS15</strain>
    </source>
</reference>
<evidence type="ECO:0000259" key="4">
    <source>
        <dbReference type="PROSITE" id="PS50111"/>
    </source>
</evidence>
<proteinExistence type="predicted"/>
<dbReference type="SUPFAM" id="SSF58104">
    <property type="entry name" value="Methyl-accepting chemotaxis protein (MCP) signaling domain"/>
    <property type="match status" value="1"/>
</dbReference>
<dbReference type="AlphaFoldDB" id="A0A239KHQ7"/>
<sequence length="428" mass="45165">MNPADTALAPFSGHSVAIGADAPMSDVIDIFRAHSGLRVLAVLDDARRPVGIIREQRVRELLFCPYWFSLMQNPTIGGSIEAMIDPCLTASIDEPTQRLLQIVSQASDHEALLLVEDGRFVEALDSAQLAKLAMLREMELAHERAARAARIDAAGKGFQDDVAALTASLADMAREVEAVAERLTARAGQTGADAMSVAGATAQTVAGLQELGERGHALADAMARIVDDGTRARTVRREAYERVRGASERAAALQAASQSIEQMLALIIDMARRTNMLALNAGIEAAHAGDAGRGFAVVASEVKALAAQTRAAAGDIAQQVDHIRQAVEQVAGGFREIERAIEANNKFSDTVDRAVDGQRTTTLMIASYVEQAVAAGREVDMRVLDISKGAASVGSGAETLGRLSSGLSGAARSLHDRARHFVDAVAAA</sequence>
<keyword evidence="3" id="KW-0129">CBS domain</keyword>
<dbReference type="EMBL" id="FZPA01000014">
    <property type="protein sequence ID" value="SNT17139.1"/>
    <property type="molecule type" value="Genomic_DNA"/>
</dbReference>
<dbReference type="SMART" id="SM00283">
    <property type="entry name" value="MA"/>
    <property type="match status" value="1"/>
</dbReference>
<evidence type="ECO:0000256" key="3">
    <source>
        <dbReference type="PROSITE-ProRule" id="PRU00703"/>
    </source>
</evidence>
<evidence type="ECO:0000259" key="5">
    <source>
        <dbReference type="PROSITE" id="PS51371"/>
    </source>
</evidence>
<protein>
    <submittedName>
        <fullName evidence="6">CBS domain-containing protein</fullName>
    </submittedName>
</protein>
<evidence type="ECO:0000256" key="1">
    <source>
        <dbReference type="ARBA" id="ARBA00023224"/>
    </source>
</evidence>
<accession>A0A239KHQ7</accession>
<dbReference type="RefSeq" id="WP_141134016.1">
    <property type="nucleotide sequence ID" value="NZ_FZPA01000014.1"/>
</dbReference>
<feature type="domain" description="Methyl-accepting transducer" evidence="4">
    <location>
        <begin position="172"/>
        <end position="401"/>
    </location>
</feature>
<dbReference type="Gene3D" id="1.10.287.950">
    <property type="entry name" value="Methyl-accepting chemotaxis protein"/>
    <property type="match status" value="1"/>
</dbReference>
<dbReference type="InterPro" id="IPR046342">
    <property type="entry name" value="CBS_dom_sf"/>
</dbReference>
<dbReference type="GO" id="GO:0007165">
    <property type="term" value="P:signal transduction"/>
    <property type="evidence" value="ECO:0007669"/>
    <property type="project" value="UniProtKB-KW"/>
</dbReference>
<dbReference type="PROSITE" id="PS50111">
    <property type="entry name" value="CHEMOTAXIS_TRANSDUC_2"/>
    <property type="match status" value="1"/>
</dbReference>
<dbReference type="PROSITE" id="PS51371">
    <property type="entry name" value="CBS"/>
    <property type="match status" value="1"/>
</dbReference>
<evidence type="ECO:0000256" key="2">
    <source>
        <dbReference type="PROSITE-ProRule" id="PRU00284"/>
    </source>
</evidence>
<evidence type="ECO:0000313" key="6">
    <source>
        <dbReference type="EMBL" id="SNT17139.1"/>
    </source>
</evidence>
<dbReference type="SUPFAM" id="SSF54631">
    <property type="entry name" value="CBS-domain pair"/>
    <property type="match status" value="1"/>
</dbReference>
<feature type="domain" description="CBS" evidence="5">
    <location>
        <begin position="8"/>
        <end position="70"/>
    </location>
</feature>
<keyword evidence="7" id="KW-1185">Reference proteome</keyword>
<organism evidence="6 7">
    <name type="scientific">Sphingopyxis indica</name>
    <dbReference type="NCBI Taxonomy" id="436663"/>
    <lineage>
        <taxon>Bacteria</taxon>
        <taxon>Pseudomonadati</taxon>
        <taxon>Pseudomonadota</taxon>
        <taxon>Alphaproteobacteria</taxon>
        <taxon>Sphingomonadales</taxon>
        <taxon>Sphingomonadaceae</taxon>
        <taxon>Sphingopyxis</taxon>
    </lineage>
</organism>
<dbReference type="Pfam" id="PF00571">
    <property type="entry name" value="CBS"/>
    <property type="match status" value="1"/>
</dbReference>
<dbReference type="Gene3D" id="3.10.580.10">
    <property type="entry name" value="CBS-domain"/>
    <property type="match status" value="1"/>
</dbReference>
<dbReference type="Pfam" id="PF00015">
    <property type="entry name" value="MCPsignal"/>
    <property type="match status" value="1"/>
</dbReference>
<gene>
    <name evidence="6" type="ORF">SAMN06295955_11431</name>
</gene>
<keyword evidence="1 2" id="KW-0807">Transducer</keyword>
<dbReference type="PANTHER" id="PTHR32089">
    <property type="entry name" value="METHYL-ACCEPTING CHEMOTAXIS PROTEIN MCPB"/>
    <property type="match status" value="1"/>
</dbReference>
<dbReference type="PANTHER" id="PTHR32089:SF112">
    <property type="entry name" value="LYSOZYME-LIKE PROTEIN-RELATED"/>
    <property type="match status" value="1"/>
</dbReference>
<name>A0A239KHQ7_9SPHN</name>
<dbReference type="OrthoDB" id="7441210at2"/>
<evidence type="ECO:0000313" key="7">
    <source>
        <dbReference type="Proteomes" id="UP000198339"/>
    </source>
</evidence>
<dbReference type="GO" id="GO:0016020">
    <property type="term" value="C:membrane"/>
    <property type="evidence" value="ECO:0007669"/>
    <property type="project" value="InterPro"/>
</dbReference>
<dbReference type="InterPro" id="IPR004089">
    <property type="entry name" value="MCPsignal_dom"/>
</dbReference>